<protein>
    <submittedName>
        <fullName evidence="2">Uncharacterized protein</fullName>
    </submittedName>
</protein>
<feature type="region of interest" description="Disordered" evidence="1">
    <location>
        <begin position="1"/>
        <end position="99"/>
    </location>
</feature>
<feature type="compositionally biased region" description="Polar residues" evidence="1">
    <location>
        <begin position="1"/>
        <end position="10"/>
    </location>
</feature>
<dbReference type="OrthoDB" id="4184790at2759"/>
<dbReference type="Proteomes" id="UP000091918">
    <property type="component" value="Unassembled WGS sequence"/>
</dbReference>
<proteinExistence type="predicted"/>
<sequence>MKNYMHSSPAGSRPASTERRRQSPTPQGHAPTSTMSSESRHDTPTLIEDYSRIMHRHTQQQIENLPPADRQNNNDQHRKNPSRSPRVSPHSRQKSNPSS</sequence>
<evidence type="ECO:0000256" key="1">
    <source>
        <dbReference type="SAM" id="MobiDB-lite"/>
    </source>
</evidence>
<feature type="compositionally biased region" description="Polar residues" evidence="1">
    <location>
        <begin position="23"/>
        <end position="37"/>
    </location>
</feature>
<name>A0A1B7NRM8_9EURO</name>
<keyword evidence="3" id="KW-1185">Reference proteome</keyword>
<gene>
    <name evidence="2" type="ORF">ACJ72_06306</name>
</gene>
<dbReference type="EMBL" id="LGUA01001045">
    <property type="protein sequence ID" value="OAX79376.1"/>
    <property type="molecule type" value="Genomic_DNA"/>
</dbReference>
<dbReference type="AlphaFoldDB" id="A0A1B7NRM8"/>
<evidence type="ECO:0000313" key="2">
    <source>
        <dbReference type="EMBL" id="OAX79376.1"/>
    </source>
</evidence>
<reference evidence="2 3" key="1">
    <citation type="submission" date="2015-07" db="EMBL/GenBank/DDBJ databases">
        <title>Emmonsia species relationships and genome sequence.</title>
        <authorList>
            <person name="Cuomo C.A."/>
            <person name="Schwartz I.S."/>
            <person name="Kenyon C."/>
            <person name="de Hoog G.S."/>
            <person name="Govender N.P."/>
            <person name="Botha A."/>
            <person name="Moreno L."/>
            <person name="de Vries M."/>
            <person name="Munoz J.F."/>
            <person name="Stielow J.B."/>
        </authorList>
    </citation>
    <scope>NUCLEOTIDE SEQUENCE [LARGE SCALE GENOMIC DNA]</scope>
    <source>
        <strain evidence="2 3">CBS 136260</strain>
    </source>
</reference>
<organism evidence="2 3">
    <name type="scientific">Emergomyces africanus</name>
    <dbReference type="NCBI Taxonomy" id="1955775"/>
    <lineage>
        <taxon>Eukaryota</taxon>
        <taxon>Fungi</taxon>
        <taxon>Dikarya</taxon>
        <taxon>Ascomycota</taxon>
        <taxon>Pezizomycotina</taxon>
        <taxon>Eurotiomycetes</taxon>
        <taxon>Eurotiomycetidae</taxon>
        <taxon>Onygenales</taxon>
        <taxon>Ajellomycetaceae</taxon>
        <taxon>Emergomyces</taxon>
    </lineage>
</organism>
<accession>A0A1B7NRM8</accession>
<comment type="caution">
    <text evidence="2">The sequence shown here is derived from an EMBL/GenBank/DDBJ whole genome shotgun (WGS) entry which is preliminary data.</text>
</comment>
<evidence type="ECO:0000313" key="3">
    <source>
        <dbReference type="Proteomes" id="UP000091918"/>
    </source>
</evidence>